<dbReference type="Proteomes" id="UP000830375">
    <property type="component" value="Unassembled WGS sequence"/>
</dbReference>
<feature type="signal peptide" evidence="2">
    <location>
        <begin position="1"/>
        <end position="34"/>
    </location>
</feature>
<dbReference type="PANTHER" id="PTHR10903:SF188">
    <property type="entry name" value="GTPASE IMAP FAMILY MEMBER 2-LIKE-RELATED"/>
    <property type="match status" value="1"/>
</dbReference>
<feature type="transmembrane region" description="Helical" evidence="1">
    <location>
        <begin position="159"/>
        <end position="182"/>
    </location>
</feature>
<dbReference type="EMBL" id="JACTAM010000289">
    <property type="protein sequence ID" value="KAI2647520.1"/>
    <property type="molecule type" value="Genomic_DNA"/>
</dbReference>
<keyword evidence="4" id="KW-1185">Reference proteome</keyword>
<keyword evidence="1" id="KW-0472">Membrane</keyword>
<reference evidence="3 4" key="1">
    <citation type="submission" date="2022-01" db="EMBL/GenBank/DDBJ databases">
        <title>A high-quality chromosome-level genome assembly of rohu carp, Labeo rohita.</title>
        <authorList>
            <person name="Arick M.A. II"/>
            <person name="Hsu C.-Y."/>
            <person name="Magbanua Z."/>
            <person name="Pechanova O."/>
            <person name="Grover C."/>
            <person name="Miller E."/>
            <person name="Thrash A."/>
            <person name="Ezzel L."/>
            <person name="Alam S."/>
            <person name="Benzie J."/>
            <person name="Hamilton M."/>
            <person name="Karsi A."/>
            <person name="Lawrence M.L."/>
            <person name="Peterson D.G."/>
        </authorList>
    </citation>
    <scope>NUCLEOTIDE SEQUENCE [LARGE SCALE GENOMIC DNA]</scope>
    <source>
        <strain evidence="4">BAU-BD-2019</strain>
        <tissue evidence="3">Blood</tissue>
    </source>
</reference>
<gene>
    <name evidence="3" type="ORF">H4Q32_026931</name>
</gene>
<protein>
    <submittedName>
        <fullName evidence="3">GTPase IMAP family member 8</fullName>
    </submittedName>
</protein>
<comment type="caution">
    <text evidence="3">The sequence shown here is derived from an EMBL/GenBank/DDBJ whole genome shotgun (WGS) entry which is preliminary data.</text>
</comment>
<feature type="chain" id="PRO_5045166922" evidence="2">
    <location>
        <begin position="35"/>
        <end position="210"/>
    </location>
</feature>
<evidence type="ECO:0000256" key="2">
    <source>
        <dbReference type="SAM" id="SignalP"/>
    </source>
</evidence>
<keyword evidence="1" id="KW-1133">Transmembrane helix</keyword>
<dbReference type="InterPro" id="IPR027417">
    <property type="entry name" value="P-loop_NTPase"/>
</dbReference>
<feature type="transmembrane region" description="Helical" evidence="1">
    <location>
        <begin position="128"/>
        <end position="153"/>
    </location>
</feature>
<keyword evidence="2" id="KW-0732">Signal</keyword>
<accession>A0ABQ8LAX8</accession>
<dbReference type="InterPro" id="IPR045058">
    <property type="entry name" value="GIMA/IAN/Toc"/>
</dbReference>
<keyword evidence="1" id="KW-0812">Transmembrane</keyword>
<proteinExistence type="predicted"/>
<dbReference type="PANTHER" id="PTHR10903">
    <property type="entry name" value="GTPASE, IMAP FAMILY MEMBER-RELATED"/>
    <property type="match status" value="1"/>
</dbReference>
<sequence>MKSMVIVVNEQINWVKNVFCLLIVNIMLLGSTEAGKNVSGNTILSRARNLFEDDFSPEAVTKVCQSAQTEVDVFRRISCFNNNKKDRFQVTELLKEIKKKTLRMQNRYRKYTEQDYKETQEVLLHSKCVIGTALGGLISAAGAAIVFTVGAVAPSLGQAALLGATVGAAVLAVAAGVGVHLFETQITYDISDFIKRAGVSQTATNAAVTV</sequence>
<dbReference type="Gene3D" id="3.40.50.300">
    <property type="entry name" value="P-loop containing nucleotide triphosphate hydrolases"/>
    <property type="match status" value="1"/>
</dbReference>
<name>A0ABQ8LAX8_LABRO</name>
<evidence type="ECO:0000313" key="4">
    <source>
        <dbReference type="Proteomes" id="UP000830375"/>
    </source>
</evidence>
<organism evidence="3 4">
    <name type="scientific">Labeo rohita</name>
    <name type="common">Indian major carp</name>
    <name type="synonym">Cyprinus rohita</name>
    <dbReference type="NCBI Taxonomy" id="84645"/>
    <lineage>
        <taxon>Eukaryota</taxon>
        <taxon>Metazoa</taxon>
        <taxon>Chordata</taxon>
        <taxon>Craniata</taxon>
        <taxon>Vertebrata</taxon>
        <taxon>Euteleostomi</taxon>
        <taxon>Actinopterygii</taxon>
        <taxon>Neopterygii</taxon>
        <taxon>Teleostei</taxon>
        <taxon>Ostariophysi</taxon>
        <taxon>Cypriniformes</taxon>
        <taxon>Cyprinidae</taxon>
        <taxon>Labeoninae</taxon>
        <taxon>Labeonini</taxon>
        <taxon>Labeo</taxon>
    </lineage>
</organism>
<evidence type="ECO:0000313" key="3">
    <source>
        <dbReference type="EMBL" id="KAI2647520.1"/>
    </source>
</evidence>
<evidence type="ECO:0000256" key="1">
    <source>
        <dbReference type="SAM" id="Phobius"/>
    </source>
</evidence>